<dbReference type="KEGG" id="lmb:C9I47_0175"/>
<dbReference type="RefSeq" id="WP_111265092.1">
    <property type="nucleotide sequence ID" value="NZ_CP029843.1"/>
</dbReference>
<evidence type="ECO:0000313" key="1">
    <source>
        <dbReference type="EMBL" id="AWV05901.1"/>
    </source>
</evidence>
<organism evidence="1 2">
    <name type="scientific">Marilutibacter maris</name>
    <dbReference type="NCBI Taxonomy" id="1605891"/>
    <lineage>
        <taxon>Bacteria</taxon>
        <taxon>Pseudomonadati</taxon>
        <taxon>Pseudomonadota</taxon>
        <taxon>Gammaproteobacteria</taxon>
        <taxon>Lysobacterales</taxon>
        <taxon>Lysobacteraceae</taxon>
        <taxon>Marilutibacter</taxon>
    </lineage>
</organism>
<sequence>MAVYIELMQAQNYQENGRFGHAIELQAVVSNRKGARLHWLQRSDRASGPDLPADTWVDLYRLAPQSPLFEAWQKSDGESGLATVPLPEVASIRCEADAERVLDFWVVVIDGVDATGASDGDWAVMQARQTLRCDAGGSIVEQFFLITGDEVGVDGTPPYPPGFSPQ</sequence>
<keyword evidence="2" id="KW-1185">Reference proteome</keyword>
<accession>A0A2U9T0N9</accession>
<protein>
    <submittedName>
        <fullName evidence="1">Uncharacterized protein</fullName>
    </submittedName>
</protein>
<dbReference type="OrthoDB" id="6024835at2"/>
<gene>
    <name evidence="1" type="ORF">C9I47_0175</name>
</gene>
<dbReference type="AlphaFoldDB" id="A0A2U9T0N9"/>
<dbReference type="EMBL" id="CP029843">
    <property type="protein sequence ID" value="AWV05901.1"/>
    <property type="molecule type" value="Genomic_DNA"/>
</dbReference>
<reference evidence="1 2" key="1">
    <citation type="submission" date="2018-05" db="EMBL/GenBank/DDBJ databases">
        <title>The complete genome of Lysobacter maris HZ9B, a marine bacterium antagonistic against terrestrial plant pathogens.</title>
        <authorList>
            <person name="Zhang X.-Q."/>
        </authorList>
    </citation>
    <scope>NUCLEOTIDE SEQUENCE [LARGE SCALE GENOMIC DNA]</scope>
    <source>
        <strain evidence="1 2">HZ9B</strain>
    </source>
</reference>
<dbReference type="Proteomes" id="UP000249447">
    <property type="component" value="Chromosome"/>
</dbReference>
<name>A0A2U9T0N9_9GAMM</name>
<evidence type="ECO:0000313" key="2">
    <source>
        <dbReference type="Proteomes" id="UP000249447"/>
    </source>
</evidence>
<proteinExistence type="predicted"/>